<accession>A0A7X3LU41</accession>
<comment type="caution">
    <text evidence="1">The sequence shown here is derived from an EMBL/GenBank/DDBJ whole genome shotgun (WGS) entry which is preliminary data.</text>
</comment>
<dbReference type="InterPro" id="IPR038396">
    <property type="entry name" value="SpoIIAA-like_sf"/>
</dbReference>
<gene>
    <name evidence="1" type="ORF">GR183_09410</name>
</gene>
<organism evidence="1 2">
    <name type="scientific">Stappia sediminis</name>
    <dbReference type="NCBI Taxonomy" id="2692190"/>
    <lineage>
        <taxon>Bacteria</taxon>
        <taxon>Pseudomonadati</taxon>
        <taxon>Pseudomonadota</taxon>
        <taxon>Alphaproteobacteria</taxon>
        <taxon>Hyphomicrobiales</taxon>
        <taxon>Stappiaceae</taxon>
        <taxon>Stappia</taxon>
    </lineage>
</organism>
<dbReference type="EMBL" id="WUMV01000003">
    <property type="protein sequence ID" value="MXN65124.1"/>
    <property type="molecule type" value="Genomic_DNA"/>
</dbReference>
<name>A0A7X3LU41_9HYPH</name>
<protein>
    <submittedName>
        <fullName evidence="1">STAS/SEC14 domain-containing protein</fullName>
    </submittedName>
</protein>
<proteinExistence type="predicted"/>
<dbReference type="Gene3D" id="3.40.50.10600">
    <property type="entry name" value="SpoIIaa-like domains"/>
    <property type="match status" value="1"/>
</dbReference>
<sequence>MIEHLTSFPDYVVAVRASGEVTRADYVQTVVPAAEAAMAKHIKVRVLIQIEDDANPSMGLILEDAVFGTRHLMSWGRIAIVSDADWVKRAYAFIRPIMPFELKLFSKAEAEEARVWITEDETAGNG</sequence>
<dbReference type="InterPro" id="IPR021866">
    <property type="entry name" value="SpoIIAA-like"/>
</dbReference>
<reference evidence="1 2" key="1">
    <citation type="submission" date="2019-12" db="EMBL/GenBank/DDBJ databases">
        <authorList>
            <person name="Li M."/>
        </authorList>
    </citation>
    <scope>NUCLEOTIDE SEQUENCE [LARGE SCALE GENOMIC DNA]</scope>
    <source>
        <strain evidence="1 2">GBMRC 2046</strain>
    </source>
</reference>
<dbReference type="AlphaFoldDB" id="A0A7X3LU41"/>
<dbReference type="Proteomes" id="UP000433101">
    <property type="component" value="Unassembled WGS sequence"/>
</dbReference>
<evidence type="ECO:0000313" key="2">
    <source>
        <dbReference type="Proteomes" id="UP000433101"/>
    </source>
</evidence>
<dbReference type="SUPFAM" id="SSF52091">
    <property type="entry name" value="SpoIIaa-like"/>
    <property type="match status" value="1"/>
</dbReference>
<evidence type="ECO:0000313" key="1">
    <source>
        <dbReference type="EMBL" id="MXN65124.1"/>
    </source>
</evidence>
<dbReference type="InterPro" id="IPR036513">
    <property type="entry name" value="STAS_dom_sf"/>
</dbReference>
<dbReference type="RefSeq" id="WP_160775338.1">
    <property type="nucleotide sequence ID" value="NZ_WUMV01000003.1"/>
</dbReference>
<dbReference type="Pfam" id="PF11964">
    <property type="entry name" value="SpoIIAA-like"/>
    <property type="match status" value="1"/>
</dbReference>
<keyword evidence="2" id="KW-1185">Reference proteome</keyword>